<gene>
    <name evidence="1" type="ORF">IAB51_10825</name>
</gene>
<dbReference type="CDD" id="cd01427">
    <property type="entry name" value="HAD_like"/>
    <property type="match status" value="1"/>
</dbReference>
<evidence type="ECO:0000313" key="2">
    <source>
        <dbReference type="Proteomes" id="UP000824002"/>
    </source>
</evidence>
<dbReference type="GO" id="GO:0008967">
    <property type="term" value="F:phosphoglycolate phosphatase activity"/>
    <property type="evidence" value="ECO:0007669"/>
    <property type="project" value="TreeGrafter"/>
</dbReference>
<dbReference type="SFLD" id="SFLDS00003">
    <property type="entry name" value="Haloacid_Dehalogenase"/>
    <property type="match status" value="1"/>
</dbReference>
<proteinExistence type="predicted"/>
<dbReference type="PANTHER" id="PTHR43434:SF1">
    <property type="entry name" value="PHOSPHOGLYCOLATE PHOSPHATASE"/>
    <property type="match status" value="1"/>
</dbReference>
<organism evidence="1 2">
    <name type="scientific">Candidatus Merdivicinus excrementipullorum</name>
    <dbReference type="NCBI Taxonomy" id="2840867"/>
    <lineage>
        <taxon>Bacteria</taxon>
        <taxon>Bacillati</taxon>
        <taxon>Bacillota</taxon>
        <taxon>Clostridia</taxon>
        <taxon>Eubacteriales</taxon>
        <taxon>Oscillospiraceae</taxon>
        <taxon>Oscillospiraceae incertae sedis</taxon>
        <taxon>Candidatus Merdivicinus</taxon>
    </lineage>
</organism>
<dbReference type="SUPFAM" id="SSF56784">
    <property type="entry name" value="HAD-like"/>
    <property type="match status" value="1"/>
</dbReference>
<dbReference type="InterPro" id="IPR050155">
    <property type="entry name" value="HAD-like_hydrolase_sf"/>
</dbReference>
<dbReference type="GO" id="GO:0005829">
    <property type="term" value="C:cytosol"/>
    <property type="evidence" value="ECO:0007669"/>
    <property type="project" value="TreeGrafter"/>
</dbReference>
<reference evidence="1" key="2">
    <citation type="journal article" date="2021" name="PeerJ">
        <title>Extensive microbial diversity within the chicken gut microbiome revealed by metagenomics and culture.</title>
        <authorList>
            <person name="Gilroy R."/>
            <person name="Ravi A."/>
            <person name="Getino M."/>
            <person name="Pursley I."/>
            <person name="Horton D.L."/>
            <person name="Alikhan N.F."/>
            <person name="Baker D."/>
            <person name="Gharbi K."/>
            <person name="Hall N."/>
            <person name="Watson M."/>
            <person name="Adriaenssens E.M."/>
            <person name="Foster-Nyarko E."/>
            <person name="Jarju S."/>
            <person name="Secka A."/>
            <person name="Antonio M."/>
            <person name="Oren A."/>
            <person name="Chaudhuri R.R."/>
            <person name="La Ragione R."/>
            <person name="Hildebrand F."/>
            <person name="Pallen M.J."/>
        </authorList>
    </citation>
    <scope>NUCLEOTIDE SEQUENCE</scope>
    <source>
        <strain evidence="1">CHK199-13235</strain>
    </source>
</reference>
<reference evidence="1" key="1">
    <citation type="submission" date="2020-10" db="EMBL/GenBank/DDBJ databases">
        <authorList>
            <person name="Gilroy R."/>
        </authorList>
    </citation>
    <scope>NUCLEOTIDE SEQUENCE</scope>
    <source>
        <strain evidence="1">CHK199-13235</strain>
    </source>
</reference>
<dbReference type="GO" id="GO:0006281">
    <property type="term" value="P:DNA repair"/>
    <property type="evidence" value="ECO:0007669"/>
    <property type="project" value="TreeGrafter"/>
</dbReference>
<comment type="caution">
    <text evidence="1">The sequence shown here is derived from an EMBL/GenBank/DDBJ whole genome shotgun (WGS) entry which is preliminary data.</text>
</comment>
<protein>
    <submittedName>
        <fullName evidence="1">HAD family hydrolase</fullName>
    </submittedName>
</protein>
<name>A0A9D1FPF2_9FIRM</name>
<sequence length="272" mass="29921">MDLQQSLFLPELSRAGCPAKAAVFDFDGTISTLRCGWESVMERIMLQRLEGGSLAGEELTGHIRRYIDESTGIQTIFQMEWLAGQVRSLCGREPLDPWEYKDQYNAALMEMVESRLAGLSRGTADPAGFLVPGSREYLELLADAGISIYIASGTDEEDVRREAELLGIASLAREVRGAPHRRKDCSKEAVIQQILETGGLAGRELLIAGDGKVEIQLGRDAGAVTIGVASWELQKKPGLNPRKLQKLQKAGARYIAADFLPLIRCWNEEESV</sequence>
<dbReference type="Pfam" id="PF00702">
    <property type="entry name" value="Hydrolase"/>
    <property type="match status" value="1"/>
</dbReference>
<dbReference type="SFLD" id="SFLDG01129">
    <property type="entry name" value="C1.5:_HAD__Beta-PGM__Phosphata"/>
    <property type="match status" value="1"/>
</dbReference>
<keyword evidence="1" id="KW-0378">Hydrolase</keyword>
<dbReference type="PANTHER" id="PTHR43434">
    <property type="entry name" value="PHOSPHOGLYCOLATE PHOSPHATASE"/>
    <property type="match status" value="1"/>
</dbReference>
<dbReference type="Proteomes" id="UP000824002">
    <property type="component" value="Unassembled WGS sequence"/>
</dbReference>
<accession>A0A9D1FPF2</accession>
<evidence type="ECO:0000313" key="1">
    <source>
        <dbReference type="EMBL" id="HIS77279.1"/>
    </source>
</evidence>
<dbReference type="InterPro" id="IPR036412">
    <property type="entry name" value="HAD-like_sf"/>
</dbReference>
<dbReference type="EMBL" id="DVJP01000072">
    <property type="protein sequence ID" value="HIS77279.1"/>
    <property type="molecule type" value="Genomic_DNA"/>
</dbReference>
<dbReference type="AlphaFoldDB" id="A0A9D1FPF2"/>
<dbReference type="InterPro" id="IPR023214">
    <property type="entry name" value="HAD_sf"/>
</dbReference>
<dbReference type="Gene3D" id="3.40.50.1000">
    <property type="entry name" value="HAD superfamily/HAD-like"/>
    <property type="match status" value="1"/>
</dbReference>